<reference evidence="1 2" key="1">
    <citation type="submission" date="2015-12" db="EMBL/GenBank/DDBJ databases">
        <title>Genome sequence of Streptomyces sp. G25.</title>
        <authorList>
            <person name="Poehlein A."/>
            <person name="Roettig A."/>
            <person name="Hiessl S."/>
            <person name="Hauschild P."/>
            <person name="Schauer J."/>
            <person name="Madkour M.H."/>
            <person name="Al-Ansari A.M."/>
            <person name="Almakishah N.H."/>
            <person name="Steinbuechel A."/>
            <person name="Daniel R."/>
        </authorList>
    </citation>
    <scope>NUCLEOTIDE SEQUENCE [LARGE SCALE GENOMIC DNA]</scope>
    <source>
        <strain evidence="2">G25(2015)</strain>
    </source>
</reference>
<accession>A0A177HHU4</accession>
<name>A0A177HHU4_9ACTN</name>
<protein>
    <submittedName>
        <fullName evidence="1">Uncharacterized protein</fullName>
    </submittedName>
</protein>
<comment type="caution">
    <text evidence="1">The sequence shown here is derived from an EMBL/GenBank/DDBJ whole genome shotgun (WGS) entry which is preliminary data.</text>
</comment>
<proteinExistence type="predicted"/>
<sequence length="60" mass="6858">MRPVNAVGASLAALALARYLAWRRISWSEVYNGPIKSKVGTGMWEVHWEGRERFGEAIRR</sequence>
<dbReference type="PATRIC" id="fig|1716141.3.peg.6770"/>
<evidence type="ECO:0000313" key="2">
    <source>
        <dbReference type="Proteomes" id="UP000077381"/>
    </source>
</evidence>
<keyword evidence="2" id="KW-1185">Reference proteome</keyword>
<dbReference type="Proteomes" id="UP000077381">
    <property type="component" value="Unassembled WGS sequence"/>
</dbReference>
<gene>
    <name evidence="1" type="ORF">STSP_64260</name>
</gene>
<organism evidence="1 2">
    <name type="scientific">Streptomyces jeddahensis</name>
    <dbReference type="NCBI Taxonomy" id="1716141"/>
    <lineage>
        <taxon>Bacteria</taxon>
        <taxon>Bacillati</taxon>
        <taxon>Actinomycetota</taxon>
        <taxon>Actinomycetes</taxon>
        <taxon>Kitasatosporales</taxon>
        <taxon>Streptomycetaceae</taxon>
        <taxon>Streptomyces</taxon>
    </lineage>
</organism>
<dbReference type="AlphaFoldDB" id="A0A177HHU4"/>
<dbReference type="EMBL" id="LOHS01000156">
    <property type="protein sequence ID" value="OAH10170.1"/>
    <property type="molecule type" value="Genomic_DNA"/>
</dbReference>
<evidence type="ECO:0000313" key="1">
    <source>
        <dbReference type="EMBL" id="OAH10170.1"/>
    </source>
</evidence>